<protein>
    <submittedName>
        <fullName evidence="9">Integral membrane</fullName>
    </submittedName>
</protein>
<feature type="transmembrane region" description="Helical" evidence="7">
    <location>
        <begin position="20"/>
        <end position="39"/>
    </location>
</feature>
<evidence type="ECO:0000256" key="1">
    <source>
        <dbReference type="ARBA" id="ARBA00004141"/>
    </source>
</evidence>
<keyword evidence="4 7" id="KW-0472">Membrane</keyword>
<evidence type="ECO:0000256" key="2">
    <source>
        <dbReference type="ARBA" id="ARBA00022692"/>
    </source>
</evidence>
<accession>A0A3M7LZM6</accession>
<dbReference type="Proteomes" id="UP000265663">
    <property type="component" value="Unassembled WGS sequence"/>
</dbReference>
<sequence length="420" mass="46010">MHSLTLRADAPMRPYENQGPTILASTLTVTIVAVLTTIARFHVRINMIRNMGWDCIAGQCTVILQVVYGAGKHIEYIDPHDFSNGMKLNFISQPVYLLAICSVKLSVGLFLLRIAVKKIYRCVIIGIMVFMTAYTIASVLTILLQCTNIHMMWDPTAVGKCWTLKTIKMLGYLNICLNISTDIAFSIPMLWGVQMNRRHKASLICILSLGTFATAAALVKLSYLPTYGRSGDLMWDSRNLTMWTVTECNVGIIAGNLPCLKPLFRSILVSTYGGGSRKNSQPKYFSRSYASGTKQRSVGKSYDALEEDKVAGGGERLRRGDEAYALDTIDVKRGQGRAGGATSDSASFEHEGSTGRARSSNESVARLHSQSLPHNGLGLGLGKITVTRNFDVTESVHSLEEGFESGGNQRTQGLHAKELV</sequence>
<dbReference type="Pfam" id="PF20684">
    <property type="entry name" value="Fung_rhodopsin"/>
    <property type="match status" value="1"/>
</dbReference>
<keyword evidence="10" id="KW-1185">Reference proteome</keyword>
<keyword evidence="3 7" id="KW-1133">Transmembrane helix</keyword>
<dbReference type="OrthoDB" id="5022096at2759"/>
<evidence type="ECO:0000256" key="5">
    <source>
        <dbReference type="ARBA" id="ARBA00038359"/>
    </source>
</evidence>
<dbReference type="InterPro" id="IPR052337">
    <property type="entry name" value="SAT4-like"/>
</dbReference>
<comment type="subcellular location">
    <subcellularLocation>
        <location evidence="1">Membrane</location>
        <topology evidence="1">Multi-pass membrane protein</topology>
    </subcellularLocation>
</comment>
<dbReference type="InterPro" id="IPR049326">
    <property type="entry name" value="Rhodopsin_dom_fungi"/>
</dbReference>
<evidence type="ECO:0000256" key="6">
    <source>
        <dbReference type="SAM" id="MobiDB-lite"/>
    </source>
</evidence>
<evidence type="ECO:0000256" key="4">
    <source>
        <dbReference type="ARBA" id="ARBA00023136"/>
    </source>
</evidence>
<dbReference type="AlphaFoldDB" id="A0A3M7LZM6"/>
<name>A0A3M7LZM6_9PLEO</name>
<keyword evidence="2 7" id="KW-0812">Transmembrane</keyword>
<organism evidence="9 10">
    <name type="scientific">Pyrenophora seminiperda CCB06</name>
    <dbReference type="NCBI Taxonomy" id="1302712"/>
    <lineage>
        <taxon>Eukaryota</taxon>
        <taxon>Fungi</taxon>
        <taxon>Dikarya</taxon>
        <taxon>Ascomycota</taxon>
        <taxon>Pezizomycotina</taxon>
        <taxon>Dothideomycetes</taxon>
        <taxon>Pleosporomycetidae</taxon>
        <taxon>Pleosporales</taxon>
        <taxon>Pleosporineae</taxon>
        <taxon>Pleosporaceae</taxon>
        <taxon>Pyrenophora</taxon>
    </lineage>
</organism>
<evidence type="ECO:0000256" key="3">
    <source>
        <dbReference type="ARBA" id="ARBA00022989"/>
    </source>
</evidence>
<feature type="transmembrane region" description="Helical" evidence="7">
    <location>
        <begin position="90"/>
        <end position="112"/>
    </location>
</feature>
<evidence type="ECO:0000259" key="8">
    <source>
        <dbReference type="Pfam" id="PF20684"/>
    </source>
</evidence>
<dbReference type="GO" id="GO:0016020">
    <property type="term" value="C:membrane"/>
    <property type="evidence" value="ECO:0007669"/>
    <property type="project" value="UniProtKB-SubCell"/>
</dbReference>
<feature type="transmembrane region" description="Helical" evidence="7">
    <location>
        <begin position="203"/>
        <end position="224"/>
    </location>
</feature>
<gene>
    <name evidence="9" type="ORF">GMOD_00001617</name>
</gene>
<evidence type="ECO:0000313" key="9">
    <source>
        <dbReference type="EMBL" id="RMZ67658.1"/>
    </source>
</evidence>
<reference evidence="9 10" key="1">
    <citation type="journal article" date="2014" name="PLoS ONE">
        <title>De novo Genome Assembly of the Fungal Plant Pathogen Pyrenophora semeniperda.</title>
        <authorList>
            <person name="Soliai M.M."/>
            <person name="Meyer S.E."/>
            <person name="Udall J.A."/>
            <person name="Elzinga D.E."/>
            <person name="Hermansen R.A."/>
            <person name="Bodily P.M."/>
            <person name="Hart A.A."/>
            <person name="Coleman C.E."/>
        </authorList>
    </citation>
    <scope>NUCLEOTIDE SEQUENCE [LARGE SCALE GENOMIC DNA]</scope>
    <source>
        <strain evidence="9 10">CCB06</strain>
        <tissue evidence="9">Mycelium</tissue>
    </source>
</reference>
<feature type="transmembrane region" description="Helical" evidence="7">
    <location>
        <begin position="119"/>
        <end position="144"/>
    </location>
</feature>
<evidence type="ECO:0000256" key="7">
    <source>
        <dbReference type="SAM" id="Phobius"/>
    </source>
</evidence>
<feature type="transmembrane region" description="Helical" evidence="7">
    <location>
        <begin position="172"/>
        <end position="191"/>
    </location>
</feature>
<dbReference type="PANTHER" id="PTHR33048:SF167">
    <property type="entry name" value="INTEGRAL MEMBRANE PROTEIN"/>
    <property type="match status" value="1"/>
</dbReference>
<evidence type="ECO:0000313" key="10">
    <source>
        <dbReference type="Proteomes" id="UP000265663"/>
    </source>
</evidence>
<feature type="region of interest" description="Disordered" evidence="6">
    <location>
        <begin position="401"/>
        <end position="420"/>
    </location>
</feature>
<comment type="similarity">
    <text evidence="5">Belongs to the SAT4 family.</text>
</comment>
<dbReference type="PANTHER" id="PTHR33048">
    <property type="entry name" value="PTH11-LIKE INTEGRAL MEMBRANE PROTEIN (AFU_ORTHOLOGUE AFUA_5G11245)"/>
    <property type="match status" value="1"/>
</dbReference>
<feature type="region of interest" description="Disordered" evidence="6">
    <location>
        <begin position="334"/>
        <end position="362"/>
    </location>
</feature>
<proteinExistence type="inferred from homology"/>
<feature type="domain" description="Rhodopsin" evidence="8">
    <location>
        <begin position="40"/>
        <end position="265"/>
    </location>
</feature>
<dbReference type="EMBL" id="KE747810">
    <property type="protein sequence ID" value="RMZ67658.1"/>
    <property type="molecule type" value="Genomic_DNA"/>
</dbReference>